<keyword evidence="13" id="KW-0961">Cell wall biogenesis/degradation</keyword>
<keyword evidence="5" id="KW-0121">Carboxypeptidase</keyword>
<dbReference type="Gene3D" id="3.30.1390.30">
    <property type="entry name" value="Penicillin-binding protein 2a, domain 3"/>
    <property type="match status" value="1"/>
</dbReference>
<evidence type="ECO:0000313" key="18">
    <source>
        <dbReference type="EMBL" id="ABF40467.1"/>
    </source>
</evidence>
<dbReference type="KEGG" id="aba:Acid345_1465"/>
<dbReference type="GO" id="GO:0071555">
    <property type="term" value="P:cell wall organization"/>
    <property type="evidence" value="ECO:0007669"/>
    <property type="project" value="UniProtKB-KW"/>
</dbReference>
<dbReference type="HOGENOM" id="CLU_009289_1_2_0"/>
<dbReference type="Pfam" id="PF03717">
    <property type="entry name" value="PBP_dimer"/>
    <property type="match status" value="1"/>
</dbReference>
<dbReference type="InterPro" id="IPR005311">
    <property type="entry name" value="PBP_dimer"/>
</dbReference>
<dbReference type="AlphaFoldDB" id="Q1IRN3"/>
<keyword evidence="3" id="KW-1003">Cell membrane</keyword>
<dbReference type="InterPro" id="IPR017790">
    <property type="entry name" value="Penicillin-binding_protein_2"/>
</dbReference>
<dbReference type="STRING" id="204669.Acid345_1465"/>
<evidence type="ECO:0000256" key="4">
    <source>
        <dbReference type="ARBA" id="ARBA00022519"/>
    </source>
</evidence>
<dbReference type="InterPro" id="IPR036138">
    <property type="entry name" value="PBP_dimer_sf"/>
</dbReference>
<evidence type="ECO:0000256" key="11">
    <source>
        <dbReference type="ARBA" id="ARBA00022989"/>
    </source>
</evidence>
<dbReference type="Gene3D" id="3.90.1310.10">
    <property type="entry name" value="Penicillin-binding protein 2a (Domain 2)"/>
    <property type="match status" value="1"/>
</dbReference>
<dbReference type="GO" id="GO:0071972">
    <property type="term" value="F:peptidoglycan L,D-transpeptidase activity"/>
    <property type="evidence" value="ECO:0007669"/>
    <property type="project" value="TreeGrafter"/>
</dbReference>
<keyword evidence="19" id="KW-1185">Reference proteome</keyword>
<dbReference type="EC" id="2.4.1.129" evidence="18"/>
<sequence>MFGREEKVPAFRLTIVQYVILAIFLILAFGLWRLQVARNDYYSSLAEQNRIKQVPILAPRGKILDREGRIIVDNYPSFSVLMLRDQRRDLFADVPMIADGLHLDPEELGARIKRIAASPGYQPLFVKDDITPDELAWVEAHKAELPELDTITVHRRLYPKDGFMAHLIGYVGEVSEDMLNSPKWELYNPGDIVGKSGVELQYNDILMGKNGSRQVLVNSKGKEVGTLSDVAAEPGKQLKLTIDLDVQIAAEQALGDSPGAIIALDPHTGEILAMVSRPVFDPNAFSVRVSRQEWNRLLSDESKPLLNKAIQAQLAPGSTFKVIMSVAGLQEGIAQNLVVNCAGGGDFYGRFFKCDQHHGSVNISKAIYDSCDTYYYTLGEKLGIGKIAFYASEFGLGKKTGVDLPQEVSGIMPSEEWKAKNYKQKWFAGETISVSIGQGAVAATPIQLARALGGIAMGGELHTPHVAFPNDLPQQYQPVAEKSGEVEHIRIDPENWQVITDAMADVTKIGTASAAHLNGIDFAGKTGTAQTISMEARSKLGAEGKKKFSDNAWFVGMAPRRDPQIVVAVLYQGGGWGWHSGLLAAQVIKAYVEKQRKVQKNPTLYADAPGKAGSVEMSALWHDGDGSDQLQGARFRVPVARSRIAAKAAPGMESDLEDKGGSTPRDKRAPLTMTEPKRIAELKSEAVGGKH</sequence>
<keyword evidence="18" id="KW-0808">Transferase</keyword>
<reference evidence="18 19" key="1">
    <citation type="journal article" date="2009" name="Appl. Environ. Microbiol.">
        <title>Three genomes from the phylum Acidobacteria provide insight into the lifestyles of these microorganisms in soils.</title>
        <authorList>
            <person name="Ward N.L."/>
            <person name="Challacombe J.F."/>
            <person name="Janssen P.H."/>
            <person name="Henrissat B."/>
            <person name="Coutinho P.M."/>
            <person name="Wu M."/>
            <person name="Xie G."/>
            <person name="Haft D.H."/>
            <person name="Sait M."/>
            <person name="Badger J."/>
            <person name="Barabote R.D."/>
            <person name="Bradley B."/>
            <person name="Brettin T.S."/>
            <person name="Brinkac L.M."/>
            <person name="Bruce D."/>
            <person name="Creasy T."/>
            <person name="Daugherty S.C."/>
            <person name="Davidsen T.M."/>
            <person name="DeBoy R.T."/>
            <person name="Detter J.C."/>
            <person name="Dodson R.J."/>
            <person name="Durkin A.S."/>
            <person name="Ganapathy A."/>
            <person name="Gwinn-Giglio M."/>
            <person name="Han C.S."/>
            <person name="Khouri H."/>
            <person name="Kiss H."/>
            <person name="Kothari S.P."/>
            <person name="Madupu R."/>
            <person name="Nelson K.E."/>
            <person name="Nelson W.C."/>
            <person name="Paulsen I."/>
            <person name="Penn K."/>
            <person name="Ren Q."/>
            <person name="Rosovitz M.J."/>
            <person name="Selengut J.D."/>
            <person name="Shrivastava S."/>
            <person name="Sullivan S.A."/>
            <person name="Tapia R."/>
            <person name="Thompson L.S."/>
            <person name="Watkins K.L."/>
            <person name="Yang Q."/>
            <person name="Yu C."/>
            <person name="Zafar N."/>
            <person name="Zhou L."/>
            <person name="Kuske C.R."/>
        </authorList>
    </citation>
    <scope>NUCLEOTIDE SEQUENCE [LARGE SCALE GENOMIC DNA]</scope>
    <source>
        <strain evidence="18 19">Ellin345</strain>
    </source>
</reference>
<dbReference type="InterPro" id="IPR001460">
    <property type="entry name" value="PCN-bd_Tpept"/>
</dbReference>
<proteinExistence type="predicted"/>
<protein>
    <submittedName>
        <fullName evidence="18">Peptidoglycan glycosyltransferase</fullName>
        <ecNumber evidence="18">2.4.1.129</ecNumber>
    </submittedName>
</protein>
<feature type="domain" description="Penicillin-binding protein dimerisation" evidence="17">
    <location>
        <begin position="56"/>
        <end position="227"/>
    </location>
</feature>
<evidence type="ECO:0000256" key="9">
    <source>
        <dbReference type="ARBA" id="ARBA00022960"/>
    </source>
</evidence>
<keyword evidence="10" id="KW-0573">Peptidoglycan synthesis</keyword>
<dbReference type="SUPFAM" id="SSF56519">
    <property type="entry name" value="Penicillin binding protein dimerisation domain"/>
    <property type="match status" value="1"/>
</dbReference>
<dbReference type="GO" id="GO:0009002">
    <property type="term" value="F:serine-type D-Ala-D-Ala carboxypeptidase activity"/>
    <property type="evidence" value="ECO:0007669"/>
    <property type="project" value="InterPro"/>
</dbReference>
<feature type="region of interest" description="Disordered" evidence="14">
    <location>
        <begin position="646"/>
        <end position="691"/>
    </location>
</feature>
<dbReference type="NCBIfam" id="TIGR03423">
    <property type="entry name" value="pbp2_mrdA"/>
    <property type="match status" value="1"/>
</dbReference>
<evidence type="ECO:0000259" key="16">
    <source>
        <dbReference type="Pfam" id="PF00905"/>
    </source>
</evidence>
<keyword evidence="12 15" id="KW-0472">Membrane</keyword>
<keyword evidence="7 15" id="KW-0812">Transmembrane</keyword>
<dbReference type="GO" id="GO:0008658">
    <property type="term" value="F:penicillin binding"/>
    <property type="evidence" value="ECO:0007669"/>
    <property type="project" value="InterPro"/>
</dbReference>
<dbReference type="OrthoDB" id="9804124at2"/>
<keyword evidence="6" id="KW-0645">Protease</keyword>
<evidence type="ECO:0000256" key="10">
    <source>
        <dbReference type="ARBA" id="ARBA00022984"/>
    </source>
</evidence>
<dbReference type="SUPFAM" id="SSF56601">
    <property type="entry name" value="beta-lactamase/transpeptidase-like"/>
    <property type="match status" value="1"/>
</dbReference>
<evidence type="ECO:0000256" key="14">
    <source>
        <dbReference type="SAM" id="MobiDB-lite"/>
    </source>
</evidence>
<keyword evidence="11 15" id="KW-1133">Transmembrane helix</keyword>
<evidence type="ECO:0000256" key="15">
    <source>
        <dbReference type="SAM" id="Phobius"/>
    </source>
</evidence>
<evidence type="ECO:0000259" key="17">
    <source>
        <dbReference type="Pfam" id="PF03717"/>
    </source>
</evidence>
<dbReference type="PANTHER" id="PTHR30627">
    <property type="entry name" value="PEPTIDOGLYCAN D,D-TRANSPEPTIDASE"/>
    <property type="match status" value="1"/>
</dbReference>
<keyword evidence="4" id="KW-0997">Cell inner membrane</keyword>
<dbReference type="eggNOG" id="COG0768">
    <property type="taxonomic scope" value="Bacteria"/>
</dbReference>
<dbReference type="RefSeq" id="WP_011522269.1">
    <property type="nucleotide sequence ID" value="NC_008009.1"/>
</dbReference>
<evidence type="ECO:0000256" key="13">
    <source>
        <dbReference type="ARBA" id="ARBA00023316"/>
    </source>
</evidence>
<dbReference type="GO" id="GO:0009252">
    <property type="term" value="P:peptidoglycan biosynthetic process"/>
    <property type="evidence" value="ECO:0007669"/>
    <property type="project" value="UniProtKB-KW"/>
</dbReference>
<feature type="domain" description="Penicillin-binding protein transpeptidase" evidence="16">
    <location>
        <begin position="259"/>
        <end position="589"/>
    </location>
</feature>
<keyword evidence="8" id="KW-0378">Hydrolase</keyword>
<dbReference type="PANTHER" id="PTHR30627:SF2">
    <property type="entry name" value="PEPTIDOGLYCAN D,D-TRANSPEPTIDASE MRDA"/>
    <property type="match status" value="1"/>
</dbReference>
<evidence type="ECO:0000256" key="7">
    <source>
        <dbReference type="ARBA" id="ARBA00022692"/>
    </source>
</evidence>
<keyword evidence="9" id="KW-0133">Cell shape</keyword>
<accession>Q1IRN3</accession>
<name>Q1IRN3_KORVE</name>
<dbReference type="GO" id="GO:0006508">
    <property type="term" value="P:proteolysis"/>
    <property type="evidence" value="ECO:0007669"/>
    <property type="project" value="UniProtKB-KW"/>
</dbReference>
<comment type="subcellular location">
    <subcellularLocation>
        <location evidence="2">Cell membrane</location>
    </subcellularLocation>
    <subcellularLocation>
        <location evidence="1">Membrane</location>
        <topology evidence="1">Single-pass membrane protein</topology>
    </subcellularLocation>
</comment>
<dbReference type="EMBL" id="CP000360">
    <property type="protein sequence ID" value="ABF40467.1"/>
    <property type="molecule type" value="Genomic_DNA"/>
</dbReference>
<dbReference type="GO" id="GO:0016757">
    <property type="term" value="F:glycosyltransferase activity"/>
    <property type="evidence" value="ECO:0007669"/>
    <property type="project" value="UniProtKB-KW"/>
</dbReference>
<dbReference type="GO" id="GO:0008360">
    <property type="term" value="P:regulation of cell shape"/>
    <property type="evidence" value="ECO:0007669"/>
    <property type="project" value="UniProtKB-KW"/>
</dbReference>
<evidence type="ECO:0000256" key="12">
    <source>
        <dbReference type="ARBA" id="ARBA00023136"/>
    </source>
</evidence>
<evidence type="ECO:0000256" key="8">
    <source>
        <dbReference type="ARBA" id="ARBA00022801"/>
    </source>
</evidence>
<dbReference type="InterPro" id="IPR012338">
    <property type="entry name" value="Beta-lactam/transpept-like"/>
</dbReference>
<feature type="compositionally biased region" description="Basic and acidic residues" evidence="14">
    <location>
        <begin position="657"/>
        <end position="684"/>
    </location>
</feature>
<evidence type="ECO:0000256" key="3">
    <source>
        <dbReference type="ARBA" id="ARBA00022475"/>
    </source>
</evidence>
<evidence type="ECO:0000256" key="2">
    <source>
        <dbReference type="ARBA" id="ARBA00004236"/>
    </source>
</evidence>
<dbReference type="Proteomes" id="UP000002432">
    <property type="component" value="Chromosome"/>
</dbReference>
<gene>
    <name evidence="18" type="ordered locus">Acid345_1465</name>
</gene>
<dbReference type="InterPro" id="IPR050515">
    <property type="entry name" value="Beta-lactam/transpept"/>
</dbReference>
<evidence type="ECO:0000256" key="5">
    <source>
        <dbReference type="ARBA" id="ARBA00022645"/>
    </source>
</evidence>
<feature type="transmembrane region" description="Helical" evidence="15">
    <location>
        <begin position="12"/>
        <end position="32"/>
    </location>
</feature>
<evidence type="ECO:0000256" key="6">
    <source>
        <dbReference type="ARBA" id="ARBA00022670"/>
    </source>
</evidence>
<evidence type="ECO:0000313" key="19">
    <source>
        <dbReference type="Proteomes" id="UP000002432"/>
    </source>
</evidence>
<dbReference type="GO" id="GO:0005886">
    <property type="term" value="C:plasma membrane"/>
    <property type="evidence" value="ECO:0007669"/>
    <property type="project" value="UniProtKB-SubCell"/>
</dbReference>
<dbReference type="EnsemblBacteria" id="ABF40467">
    <property type="protein sequence ID" value="ABF40467"/>
    <property type="gene ID" value="Acid345_1465"/>
</dbReference>
<dbReference type="Gene3D" id="3.40.710.10">
    <property type="entry name" value="DD-peptidase/beta-lactamase superfamily"/>
    <property type="match status" value="1"/>
</dbReference>
<keyword evidence="18" id="KW-0328">Glycosyltransferase</keyword>
<evidence type="ECO:0000256" key="1">
    <source>
        <dbReference type="ARBA" id="ARBA00004167"/>
    </source>
</evidence>
<organism evidence="18 19">
    <name type="scientific">Koribacter versatilis (strain Ellin345)</name>
    <dbReference type="NCBI Taxonomy" id="204669"/>
    <lineage>
        <taxon>Bacteria</taxon>
        <taxon>Pseudomonadati</taxon>
        <taxon>Acidobacteriota</taxon>
        <taxon>Terriglobia</taxon>
        <taxon>Terriglobales</taxon>
        <taxon>Candidatus Korobacteraceae</taxon>
        <taxon>Candidatus Korobacter</taxon>
    </lineage>
</organism>
<dbReference type="Pfam" id="PF00905">
    <property type="entry name" value="Transpeptidase"/>
    <property type="match status" value="1"/>
</dbReference>